<evidence type="ECO:0000259" key="6">
    <source>
        <dbReference type="PROSITE" id="PS51077"/>
    </source>
</evidence>
<dbReference type="EMBL" id="CP036402">
    <property type="protein sequence ID" value="QBI20526.1"/>
    <property type="molecule type" value="Genomic_DNA"/>
</dbReference>
<dbReference type="OrthoDB" id="4474604at2"/>
<dbReference type="PROSITE" id="PS51078">
    <property type="entry name" value="ICLR_ED"/>
    <property type="match status" value="1"/>
</dbReference>
<dbReference type="GO" id="GO:0003677">
    <property type="term" value="F:DNA binding"/>
    <property type="evidence" value="ECO:0007669"/>
    <property type="project" value="UniProtKB-KW"/>
</dbReference>
<protein>
    <recommendedName>
        <fullName evidence="5">Glycerol operon regulatory protein</fullName>
    </recommendedName>
</protein>
<dbReference type="Pfam" id="PF01614">
    <property type="entry name" value="IclR_C"/>
    <property type="match status" value="1"/>
</dbReference>
<dbReference type="PANTHER" id="PTHR30136">
    <property type="entry name" value="HELIX-TURN-HELIX TRANSCRIPTIONAL REGULATOR, ICLR FAMILY"/>
    <property type="match status" value="1"/>
</dbReference>
<dbReference type="RefSeq" id="WP_131155522.1">
    <property type="nucleotide sequence ID" value="NZ_CP036402.1"/>
</dbReference>
<dbReference type="FunFam" id="1.10.10.10:FF:000056">
    <property type="entry name" value="IclR family transcriptional regulator"/>
    <property type="match status" value="1"/>
</dbReference>
<dbReference type="SMART" id="SM00346">
    <property type="entry name" value="HTH_ICLR"/>
    <property type="match status" value="1"/>
</dbReference>
<keyword evidence="1" id="KW-0805">Transcription regulation</keyword>
<dbReference type="InterPro" id="IPR005471">
    <property type="entry name" value="Tscrpt_reg_IclR_N"/>
</dbReference>
<dbReference type="InterPro" id="IPR029016">
    <property type="entry name" value="GAF-like_dom_sf"/>
</dbReference>
<feature type="domain" description="HTH iclR-type" evidence="6">
    <location>
        <begin position="5"/>
        <end position="67"/>
    </location>
</feature>
<accession>A0A411YHE1</accession>
<dbReference type="GO" id="GO:0045892">
    <property type="term" value="P:negative regulation of DNA-templated transcription"/>
    <property type="evidence" value="ECO:0007669"/>
    <property type="project" value="TreeGrafter"/>
</dbReference>
<comment type="function">
    <text evidence="4">May be an activator protein for the gylABX operon.</text>
</comment>
<dbReference type="AlphaFoldDB" id="A0A411YHE1"/>
<feature type="domain" description="IclR-ED" evidence="7">
    <location>
        <begin position="68"/>
        <end position="252"/>
    </location>
</feature>
<evidence type="ECO:0000256" key="3">
    <source>
        <dbReference type="ARBA" id="ARBA00023163"/>
    </source>
</evidence>
<keyword evidence="2" id="KW-0238">DNA-binding</keyword>
<dbReference type="Gene3D" id="3.30.450.40">
    <property type="match status" value="1"/>
</dbReference>
<dbReference type="InterPro" id="IPR050707">
    <property type="entry name" value="HTH_MetabolicPath_Reg"/>
</dbReference>
<dbReference type="KEGG" id="erz:ER308_13760"/>
<dbReference type="Gene3D" id="1.10.10.10">
    <property type="entry name" value="Winged helix-like DNA-binding domain superfamily/Winged helix DNA-binding domain"/>
    <property type="match status" value="1"/>
</dbReference>
<reference evidence="8 9" key="1">
    <citation type="submission" date="2019-01" db="EMBL/GenBank/DDBJ databases">
        <title>Egibacter rhizosphaerae EGI 80759T.</title>
        <authorList>
            <person name="Chen D.-D."/>
            <person name="Tian Y."/>
            <person name="Jiao J.-Y."/>
            <person name="Zhang X.-T."/>
            <person name="Zhang Y.-G."/>
            <person name="Zhang Y."/>
            <person name="Xiao M."/>
            <person name="Shu W.-S."/>
            <person name="Li W.-J."/>
        </authorList>
    </citation>
    <scope>NUCLEOTIDE SEQUENCE [LARGE SCALE GENOMIC DNA]</scope>
    <source>
        <strain evidence="8 9">EGI 80759</strain>
    </source>
</reference>
<evidence type="ECO:0000256" key="1">
    <source>
        <dbReference type="ARBA" id="ARBA00023015"/>
    </source>
</evidence>
<dbReference type="GO" id="GO:0003700">
    <property type="term" value="F:DNA-binding transcription factor activity"/>
    <property type="evidence" value="ECO:0007669"/>
    <property type="project" value="TreeGrafter"/>
</dbReference>
<dbReference type="PROSITE" id="PS51077">
    <property type="entry name" value="HTH_ICLR"/>
    <property type="match status" value="1"/>
</dbReference>
<keyword evidence="3" id="KW-0804">Transcription</keyword>
<dbReference type="SUPFAM" id="SSF46785">
    <property type="entry name" value="Winged helix' DNA-binding domain"/>
    <property type="match status" value="1"/>
</dbReference>
<keyword evidence="9" id="KW-1185">Reference proteome</keyword>
<sequence length="254" mass="26924">MPGRIQSIERAVAVLRVLAASPTRLGLGEVAGALDLPKPTAHGLLRTLCDVGFVEQESTSGKYELGRGLFELDSAPLDVNELRSRAINWCDSLAARSKASVRIGTHERGQVLVVHHVFRPDDSVQVLEVGSRLPLHACALGKVLLAYDPGARAKLSDDDLEARTWRTIISPTRVARTLELVRERGWAGEVEELATGHAGIAAPIRGNGGLVVGAVGISGPLSLLCNGAQRPDPALAVQVHDAARAISQELASAR</sequence>
<dbReference type="SUPFAM" id="SSF55781">
    <property type="entry name" value="GAF domain-like"/>
    <property type="match status" value="1"/>
</dbReference>
<evidence type="ECO:0000256" key="4">
    <source>
        <dbReference type="ARBA" id="ARBA00058938"/>
    </source>
</evidence>
<name>A0A411YHE1_9ACTN</name>
<dbReference type="InterPro" id="IPR014757">
    <property type="entry name" value="Tscrpt_reg_IclR_C"/>
</dbReference>
<evidence type="ECO:0000259" key="7">
    <source>
        <dbReference type="PROSITE" id="PS51078"/>
    </source>
</evidence>
<dbReference type="PANTHER" id="PTHR30136:SF24">
    <property type="entry name" value="HTH-TYPE TRANSCRIPTIONAL REPRESSOR ALLR"/>
    <property type="match status" value="1"/>
</dbReference>
<organism evidence="8 9">
    <name type="scientific">Egibacter rhizosphaerae</name>
    <dbReference type="NCBI Taxonomy" id="1670831"/>
    <lineage>
        <taxon>Bacteria</taxon>
        <taxon>Bacillati</taxon>
        <taxon>Actinomycetota</taxon>
        <taxon>Nitriliruptoria</taxon>
        <taxon>Egibacterales</taxon>
        <taxon>Egibacteraceae</taxon>
        <taxon>Egibacter</taxon>
    </lineage>
</organism>
<proteinExistence type="predicted"/>
<evidence type="ECO:0000256" key="5">
    <source>
        <dbReference type="ARBA" id="ARBA00070406"/>
    </source>
</evidence>
<dbReference type="Proteomes" id="UP000291469">
    <property type="component" value="Chromosome"/>
</dbReference>
<dbReference type="InterPro" id="IPR036388">
    <property type="entry name" value="WH-like_DNA-bd_sf"/>
</dbReference>
<gene>
    <name evidence="8" type="ORF">ER308_13760</name>
</gene>
<evidence type="ECO:0000313" key="9">
    <source>
        <dbReference type="Proteomes" id="UP000291469"/>
    </source>
</evidence>
<dbReference type="InterPro" id="IPR036390">
    <property type="entry name" value="WH_DNA-bd_sf"/>
</dbReference>
<dbReference type="Pfam" id="PF09339">
    <property type="entry name" value="HTH_IclR"/>
    <property type="match status" value="1"/>
</dbReference>
<evidence type="ECO:0000256" key="2">
    <source>
        <dbReference type="ARBA" id="ARBA00023125"/>
    </source>
</evidence>
<evidence type="ECO:0000313" key="8">
    <source>
        <dbReference type="EMBL" id="QBI20526.1"/>
    </source>
</evidence>